<keyword evidence="1" id="KW-0472">Membrane</keyword>
<gene>
    <name evidence="2" type="ORF">NIES37_09150</name>
</gene>
<reference evidence="2 3" key="1">
    <citation type="submission" date="2017-06" db="EMBL/GenBank/DDBJ databases">
        <title>Genome sequencing of cyanobaciteial culture collection at National Institute for Environmental Studies (NIES).</title>
        <authorList>
            <person name="Hirose Y."/>
            <person name="Shimura Y."/>
            <person name="Fujisawa T."/>
            <person name="Nakamura Y."/>
            <person name="Kawachi M."/>
        </authorList>
    </citation>
    <scope>NUCLEOTIDE SEQUENCE [LARGE SCALE GENOMIC DNA]</scope>
    <source>
        <strain evidence="2 3">NIES-37</strain>
    </source>
</reference>
<feature type="transmembrane region" description="Helical" evidence="1">
    <location>
        <begin position="50"/>
        <end position="71"/>
    </location>
</feature>
<protein>
    <submittedName>
        <fullName evidence="2">Uncharacterized protein</fullName>
    </submittedName>
</protein>
<dbReference type="AlphaFoldDB" id="A0A1Z4MU19"/>
<feature type="transmembrane region" description="Helical" evidence="1">
    <location>
        <begin position="159"/>
        <end position="176"/>
    </location>
</feature>
<evidence type="ECO:0000256" key="1">
    <source>
        <dbReference type="SAM" id="Phobius"/>
    </source>
</evidence>
<name>A0A1Z4MU19_9CYAN</name>
<dbReference type="KEGG" id="ttq:NIES37_09150"/>
<accession>A0A1Z4MU19</accession>
<keyword evidence="3" id="KW-1185">Reference proteome</keyword>
<keyword evidence="1" id="KW-0812">Transmembrane</keyword>
<feature type="transmembrane region" description="Helical" evidence="1">
    <location>
        <begin position="77"/>
        <end position="97"/>
    </location>
</feature>
<keyword evidence="1" id="KW-1133">Transmembrane helix</keyword>
<dbReference type="EMBL" id="AP018248">
    <property type="protein sequence ID" value="BAY96978.1"/>
    <property type="molecule type" value="Genomic_DNA"/>
</dbReference>
<feature type="transmembrane region" description="Helical" evidence="1">
    <location>
        <begin position="104"/>
        <end position="125"/>
    </location>
</feature>
<dbReference type="Proteomes" id="UP000218785">
    <property type="component" value="Chromosome"/>
</dbReference>
<evidence type="ECO:0000313" key="3">
    <source>
        <dbReference type="Proteomes" id="UP000218785"/>
    </source>
</evidence>
<evidence type="ECO:0000313" key="2">
    <source>
        <dbReference type="EMBL" id="BAY96978.1"/>
    </source>
</evidence>
<organism evidence="2 3">
    <name type="scientific">Tolypothrix tenuis PCC 7101</name>
    <dbReference type="NCBI Taxonomy" id="231146"/>
    <lineage>
        <taxon>Bacteria</taxon>
        <taxon>Bacillati</taxon>
        <taxon>Cyanobacteriota</taxon>
        <taxon>Cyanophyceae</taxon>
        <taxon>Nostocales</taxon>
        <taxon>Tolypothrichaceae</taxon>
        <taxon>Tolypothrix</taxon>
    </lineage>
</organism>
<proteinExistence type="predicted"/>
<sequence length="203" mass="23343">MSFFNYSQPLLVRKLLTLEVQKQFGIRYINWQIGSVKLHSTFYTCVDQACIFWSLLLLTIFINAQFLPISWSLQATLWTILSCIGTVAMISWANYWVSERKVKWVLYSWVILMLLGVVLTDLSIYCGWVEILSNLCGLWLGLSSIGYICTALGVRSRALIFTGILHLLLIFLLPYIAPWQFLITGAFMAFCLLMLAEFQWDGL</sequence>
<feature type="transmembrane region" description="Helical" evidence="1">
    <location>
        <begin position="131"/>
        <end position="152"/>
    </location>
</feature>